<dbReference type="Proteomes" id="UP000374630">
    <property type="component" value="Unassembled WGS sequence"/>
</dbReference>
<feature type="region of interest" description="Disordered" evidence="1">
    <location>
        <begin position="57"/>
        <end position="132"/>
    </location>
</feature>
<evidence type="ECO:0000313" key="4">
    <source>
        <dbReference type="Proteomes" id="UP000345527"/>
    </source>
</evidence>
<keyword evidence="5" id="KW-1185">Reference proteome</keyword>
<evidence type="ECO:0000313" key="3">
    <source>
        <dbReference type="EMBL" id="KAA8824057.1"/>
    </source>
</evidence>
<name>A0A5J5E0N4_9BIFI</name>
<evidence type="ECO:0000313" key="2">
    <source>
        <dbReference type="EMBL" id="KAA8822658.1"/>
    </source>
</evidence>
<accession>A0A5J5E0N4</accession>
<dbReference type="Proteomes" id="UP000345527">
    <property type="component" value="Unassembled WGS sequence"/>
</dbReference>
<protein>
    <submittedName>
        <fullName evidence="3">Uncharacterized protein</fullName>
    </submittedName>
</protein>
<reference evidence="4 5" key="1">
    <citation type="journal article" date="2019" name="Syst. Appl. Microbiol.">
        <title>Characterization of Bifidobacterium species in feaces of the Egyptian fruit bat: Description of B. vespertilionis sp. nov. and B. rousetti sp. nov.</title>
        <authorList>
            <person name="Modesto M."/>
            <person name="Satti M."/>
            <person name="Watanabe K."/>
            <person name="Puglisi E."/>
            <person name="Morelli L."/>
            <person name="Huang C.-H."/>
            <person name="Liou J.-S."/>
            <person name="Miyashita M."/>
            <person name="Tamura T."/>
            <person name="Saito S."/>
            <person name="Mori K."/>
            <person name="Huang L."/>
            <person name="Sciavilla P."/>
            <person name="Sandri C."/>
            <person name="Spiezio C."/>
            <person name="Vitali F."/>
            <person name="Cavalieri D."/>
            <person name="Perpetuini G."/>
            <person name="Tofalo R."/>
            <person name="Bonetti A."/>
            <person name="Arita M."/>
            <person name="Mattarelli P."/>
        </authorList>
    </citation>
    <scope>NUCLEOTIDE SEQUENCE [LARGE SCALE GENOMIC DNA]</scope>
    <source>
        <strain evidence="2 5">RST16</strain>
        <strain evidence="3 4">RST8</strain>
    </source>
</reference>
<dbReference type="AlphaFoldDB" id="A0A5J5E0N4"/>
<dbReference type="RefSeq" id="WP_150353464.1">
    <property type="nucleotide sequence ID" value="NZ_RZNZ01000001.1"/>
</dbReference>
<gene>
    <name evidence="3" type="ORF">EM848_02650</name>
    <name evidence="2" type="ORF">EMO90_01385</name>
</gene>
<dbReference type="EMBL" id="RZNZ01000001">
    <property type="protein sequence ID" value="KAA8822658.1"/>
    <property type="molecule type" value="Genomic_DNA"/>
</dbReference>
<sequence>MEGAIMEGRVAGRFIHGSLAGIAAIAMLVGPVVGPAFAAGVTDAKPIDHAPVIVLESGNGGKYTVDSTESADSAESEDSVGNVETPGKEGESPTPVSPAPQDNQQESAPEMDPTATEDPSSQAPAEDSAPGILPAPLPVIAVERPMIEHYAYDGELLAEDVIRLAGASVPEGYAIRVDAAALEALDAAYRDYADADVDVTLTVTKDGVPVEGGCRGGCARGGEGAGQSDADR</sequence>
<organism evidence="3 4">
    <name type="scientific">Bifidobacterium vespertilionis</name>
    <dbReference type="NCBI Taxonomy" id="2562524"/>
    <lineage>
        <taxon>Bacteria</taxon>
        <taxon>Bacillati</taxon>
        <taxon>Actinomycetota</taxon>
        <taxon>Actinomycetes</taxon>
        <taxon>Bifidobacteriales</taxon>
        <taxon>Bifidobacteriaceae</taxon>
        <taxon>Bifidobacterium</taxon>
    </lineage>
</organism>
<comment type="caution">
    <text evidence="3">The sequence shown here is derived from an EMBL/GenBank/DDBJ whole genome shotgun (WGS) entry which is preliminary data.</text>
</comment>
<dbReference type="EMBL" id="RZOA01000004">
    <property type="protein sequence ID" value="KAA8824057.1"/>
    <property type="molecule type" value="Genomic_DNA"/>
</dbReference>
<evidence type="ECO:0000256" key="1">
    <source>
        <dbReference type="SAM" id="MobiDB-lite"/>
    </source>
</evidence>
<proteinExistence type="predicted"/>
<evidence type="ECO:0000313" key="5">
    <source>
        <dbReference type="Proteomes" id="UP000374630"/>
    </source>
</evidence>